<evidence type="ECO:0000256" key="6">
    <source>
        <dbReference type="ARBA" id="ARBA00023235"/>
    </source>
</evidence>
<dbReference type="AlphaFoldDB" id="A0A0G1RM49"/>
<keyword evidence="5" id="KW-0460">Magnesium</keyword>
<evidence type="ECO:0000313" key="9">
    <source>
        <dbReference type="Proteomes" id="UP000034569"/>
    </source>
</evidence>
<keyword evidence="3" id="KW-0597">Phosphoprotein</keyword>
<accession>A0A0G1RM49</accession>
<dbReference type="Gene3D" id="3.40.120.10">
    <property type="entry name" value="Alpha-D-Glucose-1,6-Bisphosphate, subunit A, domain 3"/>
    <property type="match status" value="1"/>
</dbReference>
<feature type="non-terminal residue" evidence="8">
    <location>
        <position position="70"/>
    </location>
</feature>
<proteinExistence type="inferred from homology"/>
<feature type="domain" description="Alpha-D-phosphohexomutase alpha/beta/alpha" evidence="7">
    <location>
        <begin position="7"/>
        <end position="69"/>
    </location>
</feature>
<evidence type="ECO:0000256" key="1">
    <source>
        <dbReference type="ARBA" id="ARBA00001946"/>
    </source>
</evidence>
<organism evidence="8 9">
    <name type="scientific">Candidatus Azambacteria bacterium GW2011_GWC1_46_13</name>
    <dbReference type="NCBI Taxonomy" id="1618619"/>
    <lineage>
        <taxon>Bacteria</taxon>
        <taxon>Candidatus Azamiibacteriota</taxon>
    </lineage>
</organism>
<dbReference type="InterPro" id="IPR016055">
    <property type="entry name" value="A-D-PHexomutase_a/b/a-I/II/III"/>
</dbReference>
<keyword evidence="4" id="KW-0479">Metal-binding</keyword>
<reference evidence="8 9" key="1">
    <citation type="journal article" date="2015" name="Nature">
        <title>rRNA introns, odd ribosomes, and small enigmatic genomes across a large radiation of phyla.</title>
        <authorList>
            <person name="Brown C.T."/>
            <person name="Hug L.A."/>
            <person name="Thomas B.C."/>
            <person name="Sharon I."/>
            <person name="Castelle C.J."/>
            <person name="Singh A."/>
            <person name="Wilkins M.J."/>
            <person name="Williams K.H."/>
            <person name="Banfield J.F."/>
        </authorList>
    </citation>
    <scope>NUCLEOTIDE SEQUENCE [LARGE SCALE GENOMIC DNA]</scope>
</reference>
<dbReference type="SUPFAM" id="SSF53738">
    <property type="entry name" value="Phosphoglucomutase, first 3 domains"/>
    <property type="match status" value="1"/>
</dbReference>
<evidence type="ECO:0000256" key="4">
    <source>
        <dbReference type="ARBA" id="ARBA00022723"/>
    </source>
</evidence>
<evidence type="ECO:0000256" key="5">
    <source>
        <dbReference type="ARBA" id="ARBA00022842"/>
    </source>
</evidence>
<dbReference type="Proteomes" id="UP000034569">
    <property type="component" value="Unassembled WGS sequence"/>
</dbReference>
<comment type="cofactor">
    <cofactor evidence="1">
        <name>Mg(2+)</name>
        <dbReference type="ChEBI" id="CHEBI:18420"/>
    </cofactor>
</comment>
<dbReference type="GO" id="GO:0046872">
    <property type="term" value="F:metal ion binding"/>
    <property type="evidence" value="ECO:0007669"/>
    <property type="project" value="UniProtKB-KW"/>
</dbReference>
<evidence type="ECO:0000256" key="2">
    <source>
        <dbReference type="ARBA" id="ARBA00010231"/>
    </source>
</evidence>
<evidence type="ECO:0000256" key="3">
    <source>
        <dbReference type="ARBA" id="ARBA00022553"/>
    </source>
</evidence>
<evidence type="ECO:0000259" key="7">
    <source>
        <dbReference type="Pfam" id="PF02878"/>
    </source>
</evidence>
<dbReference type="GO" id="GO:0005975">
    <property type="term" value="P:carbohydrate metabolic process"/>
    <property type="evidence" value="ECO:0007669"/>
    <property type="project" value="InterPro"/>
</dbReference>
<evidence type="ECO:0000313" key="8">
    <source>
        <dbReference type="EMBL" id="KKU22005.1"/>
    </source>
</evidence>
<dbReference type="InterPro" id="IPR005844">
    <property type="entry name" value="A-D-PHexomutase_a/b/a-I"/>
</dbReference>
<dbReference type="PANTHER" id="PTHR43771:SF1">
    <property type="entry name" value="PHOSPHOMANNOMUTASE"/>
    <property type="match status" value="1"/>
</dbReference>
<dbReference type="PANTHER" id="PTHR43771">
    <property type="entry name" value="PHOSPHOMANNOMUTASE"/>
    <property type="match status" value="1"/>
</dbReference>
<comment type="caution">
    <text evidence="8">The sequence shown here is derived from an EMBL/GenBank/DDBJ whole genome shotgun (WGS) entry which is preliminary data.</text>
</comment>
<gene>
    <name evidence="8" type="ORF">UX33_C0017G0021</name>
</gene>
<sequence length="70" mass="7725">MILHPSIFKAYDVRGGYPAEINEETVYLVGRAFAVWLTKKARKQPVIVVGSDARISSPGLKKALVRGILE</sequence>
<dbReference type="GO" id="GO:0016868">
    <property type="term" value="F:intramolecular phosphotransferase activity"/>
    <property type="evidence" value="ECO:0007669"/>
    <property type="project" value="InterPro"/>
</dbReference>
<keyword evidence="6" id="KW-0413">Isomerase</keyword>
<protein>
    <submittedName>
        <fullName evidence="8">Phosphomannomutase</fullName>
    </submittedName>
</protein>
<dbReference type="Pfam" id="PF02878">
    <property type="entry name" value="PGM_PMM_I"/>
    <property type="match status" value="1"/>
</dbReference>
<dbReference type="EMBL" id="LCLU01000017">
    <property type="protein sequence ID" value="KKU22005.1"/>
    <property type="molecule type" value="Genomic_DNA"/>
</dbReference>
<name>A0A0G1RM49_9BACT</name>
<comment type="similarity">
    <text evidence="2">Belongs to the phosphohexose mutase family.</text>
</comment>